<dbReference type="AlphaFoldDB" id="A0AAD8B4K4"/>
<keyword evidence="2" id="KW-1185">Reference proteome</keyword>
<evidence type="ECO:0000313" key="1">
    <source>
        <dbReference type="EMBL" id="KAK0047906.1"/>
    </source>
</evidence>
<accession>A0AAD8B4K4</accession>
<reference evidence="1" key="2">
    <citation type="submission" date="2023-04" db="EMBL/GenBank/DDBJ databases">
        <authorList>
            <person name="Bu L."/>
            <person name="Lu L."/>
            <person name="Laidemitt M.R."/>
            <person name="Zhang S.M."/>
            <person name="Mutuku M."/>
            <person name="Mkoji G."/>
            <person name="Steinauer M."/>
            <person name="Loker E.S."/>
        </authorList>
    </citation>
    <scope>NUCLEOTIDE SEQUENCE</scope>
    <source>
        <strain evidence="1">KasaAsao</strain>
        <tissue evidence="1">Whole Snail</tissue>
    </source>
</reference>
<organism evidence="1 2">
    <name type="scientific">Biomphalaria pfeifferi</name>
    <name type="common">Bloodfluke planorb</name>
    <name type="synonym">Freshwater snail</name>
    <dbReference type="NCBI Taxonomy" id="112525"/>
    <lineage>
        <taxon>Eukaryota</taxon>
        <taxon>Metazoa</taxon>
        <taxon>Spiralia</taxon>
        <taxon>Lophotrochozoa</taxon>
        <taxon>Mollusca</taxon>
        <taxon>Gastropoda</taxon>
        <taxon>Heterobranchia</taxon>
        <taxon>Euthyneura</taxon>
        <taxon>Panpulmonata</taxon>
        <taxon>Hygrophila</taxon>
        <taxon>Lymnaeoidea</taxon>
        <taxon>Planorbidae</taxon>
        <taxon>Biomphalaria</taxon>
    </lineage>
</organism>
<reference evidence="1" key="1">
    <citation type="journal article" date="2023" name="PLoS Negl. Trop. Dis.">
        <title>A genome sequence for Biomphalaria pfeifferi, the major vector snail for the human-infecting parasite Schistosoma mansoni.</title>
        <authorList>
            <person name="Bu L."/>
            <person name="Lu L."/>
            <person name="Laidemitt M.R."/>
            <person name="Zhang S.M."/>
            <person name="Mutuku M."/>
            <person name="Mkoji G."/>
            <person name="Steinauer M."/>
            <person name="Loker E.S."/>
        </authorList>
    </citation>
    <scope>NUCLEOTIDE SEQUENCE</scope>
    <source>
        <strain evidence="1">KasaAsao</strain>
    </source>
</reference>
<proteinExistence type="predicted"/>
<evidence type="ECO:0000313" key="2">
    <source>
        <dbReference type="Proteomes" id="UP001233172"/>
    </source>
</evidence>
<name>A0AAD8B4K4_BIOPF</name>
<comment type="caution">
    <text evidence="1">The sequence shown here is derived from an EMBL/GenBank/DDBJ whole genome shotgun (WGS) entry which is preliminary data.</text>
</comment>
<dbReference type="EMBL" id="JASAOG010000144">
    <property type="protein sequence ID" value="KAK0047906.1"/>
    <property type="molecule type" value="Genomic_DNA"/>
</dbReference>
<sequence length="98" mass="11260">MCKDWLSSGKCGTRHFHHRCARTSFHQGSVEQDTFIPDVQGLAFIGEVWEQDTFITDVQGLAFIREVWEQDTFITDVQGLAFIREVCNKTLSSQMCKD</sequence>
<dbReference type="Proteomes" id="UP001233172">
    <property type="component" value="Unassembled WGS sequence"/>
</dbReference>
<protein>
    <submittedName>
        <fullName evidence="1">Uncharacterized protein</fullName>
    </submittedName>
</protein>
<gene>
    <name evidence="1" type="ORF">Bpfe_022705</name>
</gene>